<dbReference type="InterPro" id="IPR001375">
    <property type="entry name" value="Peptidase_S9_cat"/>
</dbReference>
<proteinExistence type="predicted"/>
<dbReference type="PANTHER" id="PTHR47381">
    <property type="entry name" value="ALPHA/BETA-HYDROLASES SUPERFAMILY PROTEIN"/>
    <property type="match status" value="1"/>
</dbReference>
<sequence length="257" mass="29943">MEYLKMNYSNIEETKIGDVPVLIIEPKEKTDKTIVFYHGWGSNNERQIFRANIFASYGYRVVLPEARYHGERNDLDLDYGDKEIEAKYILKVIMHNIEEAPSIFNFLEEKYPESKIAVGGHSMGAITAGGLYAFKKDLKMAFIFNGVNNWEKLVDSVNKIKNQDKIKEEEFRINEFFLDMDPMKSPEVFKDRPIVLYNGEDDDVIDPSGQESFAREIEKVYKDKKLLDFQIFEMTSHQITTQMLEAAIIFSKERANF</sequence>
<feature type="domain" description="Peptidase S9 prolyl oligopeptidase catalytic" evidence="1">
    <location>
        <begin position="113"/>
        <end position="241"/>
    </location>
</feature>
<name>A0A6N3BIE9_9FIRM</name>
<dbReference type="GO" id="GO:0008236">
    <property type="term" value="F:serine-type peptidase activity"/>
    <property type="evidence" value="ECO:0007669"/>
    <property type="project" value="InterPro"/>
</dbReference>
<dbReference type="GO" id="GO:0006508">
    <property type="term" value="P:proteolysis"/>
    <property type="evidence" value="ECO:0007669"/>
    <property type="project" value="InterPro"/>
</dbReference>
<dbReference type="EMBL" id="CACRUP010000017">
    <property type="protein sequence ID" value="VYU04085.1"/>
    <property type="molecule type" value="Genomic_DNA"/>
</dbReference>
<accession>A0A6N3BIE9</accession>
<protein>
    <submittedName>
        <fullName evidence="2">Esterase</fullName>
    </submittedName>
</protein>
<dbReference type="PANTHER" id="PTHR47381:SF3">
    <property type="entry name" value="ALPHA_BETA-HYDROLASES SUPERFAMILY PROTEIN"/>
    <property type="match status" value="1"/>
</dbReference>
<organism evidence="2">
    <name type="scientific">Peptoniphilus gorbachii</name>
    <dbReference type="NCBI Taxonomy" id="411567"/>
    <lineage>
        <taxon>Bacteria</taxon>
        <taxon>Bacillati</taxon>
        <taxon>Bacillota</taxon>
        <taxon>Tissierellia</taxon>
        <taxon>Tissierellales</taxon>
        <taxon>Peptoniphilaceae</taxon>
        <taxon>Peptoniphilus</taxon>
    </lineage>
</organism>
<dbReference type="Gene3D" id="3.40.50.1820">
    <property type="entry name" value="alpha/beta hydrolase"/>
    <property type="match status" value="1"/>
</dbReference>
<gene>
    <name evidence="2" type="ORF">PGLFYP46_01719</name>
</gene>
<dbReference type="SUPFAM" id="SSF53474">
    <property type="entry name" value="alpha/beta-Hydrolases"/>
    <property type="match status" value="1"/>
</dbReference>
<dbReference type="RefSeq" id="WP_156701763.1">
    <property type="nucleotide sequence ID" value="NZ_CACRUP010000017.1"/>
</dbReference>
<dbReference type="AlphaFoldDB" id="A0A6N3BIE9"/>
<reference evidence="2" key="1">
    <citation type="submission" date="2019-11" db="EMBL/GenBank/DDBJ databases">
        <authorList>
            <person name="Feng L."/>
        </authorList>
    </citation>
    <scope>NUCLEOTIDE SEQUENCE</scope>
    <source>
        <strain evidence="2">PgorbachiiLFYP46</strain>
    </source>
</reference>
<dbReference type="InterPro" id="IPR029058">
    <property type="entry name" value="AB_hydrolase_fold"/>
</dbReference>
<evidence type="ECO:0000259" key="1">
    <source>
        <dbReference type="Pfam" id="PF00326"/>
    </source>
</evidence>
<dbReference type="Pfam" id="PF00326">
    <property type="entry name" value="Peptidase_S9"/>
    <property type="match status" value="1"/>
</dbReference>
<evidence type="ECO:0000313" key="2">
    <source>
        <dbReference type="EMBL" id="VYU04085.1"/>
    </source>
</evidence>